<evidence type="ECO:0000256" key="1">
    <source>
        <dbReference type="ARBA" id="ARBA00004305"/>
    </source>
</evidence>
<keyword evidence="6" id="KW-0276">Fatty acid metabolism</keyword>
<keyword evidence="7" id="KW-0809">Transit peptide</keyword>
<evidence type="ECO:0000256" key="22">
    <source>
        <dbReference type="ARBA" id="ARBA00082088"/>
    </source>
</evidence>
<dbReference type="AlphaFoldDB" id="A0A2K5TTI7"/>
<keyword evidence="8" id="KW-0007">Acetylation</keyword>
<dbReference type="Ensembl" id="ENSMFAT00000022040.2">
    <property type="protein sequence ID" value="ENSMFAP00000003380.2"/>
    <property type="gene ID" value="ENSMFAG00000001454.2"/>
</dbReference>
<dbReference type="SUPFAM" id="SSF52096">
    <property type="entry name" value="ClpP/crotonase"/>
    <property type="match status" value="1"/>
</dbReference>
<keyword evidence="27" id="KW-1185">Reference proteome</keyword>
<evidence type="ECO:0000256" key="12">
    <source>
        <dbReference type="ARBA" id="ARBA00035949"/>
    </source>
</evidence>
<dbReference type="GeneTree" id="ENSGT00390000005678"/>
<dbReference type="GO" id="GO:0006635">
    <property type="term" value="P:fatty acid beta-oxidation"/>
    <property type="evidence" value="ECO:0007669"/>
    <property type="project" value="Ensembl"/>
</dbReference>
<dbReference type="FunFam" id="3.90.226.10:FF:000034">
    <property type="entry name" value="Enoyl-CoA delta isomerase 1"/>
    <property type="match status" value="1"/>
</dbReference>
<evidence type="ECO:0000256" key="2">
    <source>
        <dbReference type="ARBA" id="ARBA00005005"/>
    </source>
</evidence>
<dbReference type="PROSITE" id="PS00166">
    <property type="entry name" value="ENOYL_COA_HYDRATASE"/>
    <property type="match status" value="1"/>
</dbReference>
<dbReference type="Gene3D" id="3.90.226.10">
    <property type="entry name" value="2-enoyl-CoA Hydratase, Chain A, domain 1"/>
    <property type="match status" value="1"/>
</dbReference>
<comment type="catalytic activity">
    <reaction evidence="15">
        <text>(2E)-tetradecenoyl-CoA = (3Z)-tetradecenoyl-CoA</text>
        <dbReference type="Rhea" id="RHEA:29847"/>
        <dbReference type="ChEBI" id="CHEBI:61405"/>
        <dbReference type="ChEBI" id="CHEBI:61968"/>
    </reaction>
    <physiologicalReaction direction="right-to-left" evidence="15">
        <dbReference type="Rhea" id="RHEA:29849"/>
    </physiologicalReaction>
</comment>
<dbReference type="CDD" id="cd06558">
    <property type="entry name" value="crotonase-like"/>
    <property type="match status" value="1"/>
</dbReference>
<dbReference type="PANTHER" id="PTHR11941:SF45">
    <property type="entry name" value="ENOYL-COA DELTA ISOMERASE 1, MITOCHONDRIAL"/>
    <property type="match status" value="1"/>
</dbReference>
<evidence type="ECO:0000256" key="8">
    <source>
        <dbReference type="ARBA" id="ARBA00022990"/>
    </source>
</evidence>
<dbReference type="Pfam" id="PF00378">
    <property type="entry name" value="ECH_1"/>
    <property type="match status" value="1"/>
</dbReference>
<evidence type="ECO:0000256" key="7">
    <source>
        <dbReference type="ARBA" id="ARBA00022946"/>
    </source>
</evidence>
<dbReference type="Gene3D" id="6.10.250.170">
    <property type="match status" value="1"/>
</dbReference>
<evidence type="ECO:0000256" key="11">
    <source>
        <dbReference type="ARBA" id="ARBA00023235"/>
    </source>
</evidence>
<comment type="subcellular location">
    <subcellularLocation>
        <location evidence="1">Mitochondrion matrix</location>
    </subcellularLocation>
</comment>
<name>A0A2K5TTI7_MACFA</name>
<keyword evidence="10" id="KW-0496">Mitochondrion</keyword>
<evidence type="ECO:0000256" key="21">
    <source>
        <dbReference type="ARBA" id="ARBA00078358"/>
    </source>
</evidence>
<evidence type="ECO:0000256" key="24">
    <source>
        <dbReference type="RuleBase" id="RU003707"/>
    </source>
</evidence>
<dbReference type="PANTHER" id="PTHR11941">
    <property type="entry name" value="ENOYL-COA HYDRATASE-RELATED"/>
    <property type="match status" value="1"/>
</dbReference>
<dbReference type="InterPro" id="IPR018376">
    <property type="entry name" value="Enoyl-CoA_hyd/isom_CS"/>
</dbReference>
<dbReference type="Bgee" id="ENSMFAG00000001454">
    <property type="expression patterns" value="Expressed in heart and 13 other cell types or tissues"/>
</dbReference>
<evidence type="ECO:0000256" key="6">
    <source>
        <dbReference type="ARBA" id="ARBA00022832"/>
    </source>
</evidence>
<dbReference type="VEuPathDB" id="HostDB:ENSMFAG00000001454"/>
<evidence type="ECO:0000256" key="20">
    <source>
        <dbReference type="ARBA" id="ARBA00076241"/>
    </source>
</evidence>
<evidence type="ECO:0000256" key="5">
    <source>
        <dbReference type="ARBA" id="ARBA00012064"/>
    </source>
</evidence>
<feature type="region of interest" description="Disordered" evidence="25">
    <location>
        <begin position="1"/>
        <end position="89"/>
    </location>
</feature>
<feature type="compositionally biased region" description="Gly residues" evidence="25">
    <location>
        <begin position="73"/>
        <end position="89"/>
    </location>
</feature>
<organism evidence="26 27">
    <name type="scientific">Macaca fascicularis</name>
    <name type="common">Crab-eating macaque</name>
    <name type="synonym">Cynomolgus monkey</name>
    <dbReference type="NCBI Taxonomy" id="9541"/>
    <lineage>
        <taxon>Eukaryota</taxon>
        <taxon>Metazoa</taxon>
        <taxon>Chordata</taxon>
        <taxon>Craniata</taxon>
        <taxon>Vertebrata</taxon>
        <taxon>Euteleostomi</taxon>
        <taxon>Mammalia</taxon>
        <taxon>Eutheria</taxon>
        <taxon>Euarchontoglires</taxon>
        <taxon>Primates</taxon>
        <taxon>Haplorrhini</taxon>
        <taxon>Catarrhini</taxon>
        <taxon>Cercopithecidae</taxon>
        <taxon>Cercopithecinae</taxon>
        <taxon>Macaca</taxon>
    </lineage>
</organism>
<evidence type="ECO:0000313" key="27">
    <source>
        <dbReference type="Proteomes" id="UP000233100"/>
    </source>
</evidence>
<reference evidence="26 27" key="1">
    <citation type="submission" date="2013-03" db="EMBL/GenBank/DDBJ databases">
        <authorList>
            <person name="Warren W."/>
            <person name="Wilson R.K."/>
        </authorList>
    </citation>
    <scope>NUCLEOTIDE SEQUENCE</scope>
</reference>
<evidence type="ECO:0000256" key="9">
    <source>
        <dbReference type="ARBA" id="ARBA00023098"/>
    </source>
</evidence>
<reference evidence="26" key="3">
    <citation type="submission" date="2025-09" db="UniProtKB">
        <authorList>
            <consortium name="Ensembl"/>
        </authorList>
    </citation>
    <scope>IDENTIFICATION</scope>
</reference>
<evidence type="ECO:0000256" key="19">
    <source>
        <dbReference type="ARBA" id="ARBA00068317"/>
    </source>
</evidence>
<reference evidence="26" key="2">
    <citation type="submission" date="2025-08" db="UniProtKB">
        <authorList>
            <consortium name="Ensembl"/>
        </authorList>
    </citation>
    <scope>IDENTIFICATION</scope>
</reference>
<dbReference type="GO" id="GO:0004165">
    <property type="term" value="F:delta(3)-delta(2)-enoyl-CoA isomerase activity"/>
    <property type="evidence" value="ECO:0007669"/>
    <property type="project" value="UniProtKB-EC"/>
</dbReference>
<proteinExistence type="inferred from homology"/>
<evidence type="ECO:0000256" key="10">
    <source>
        <dbReference type="ARBA" id="ARBA00023128"/>
    </source>
</evidence>
<evidence type="ECO:0000313" key="26">
    <source>
        <dbReference type="Ensembl" id="ENSMFAP00000003380.2"/>
    </source>
</evidence>
<dbReference type="EC" id="5.3.3.8" evidence="5"/>
<comment type="subunit">
    <text evidence="4">Homotrimer.</text>
</comment>
<comment type="catalytic activity">
    <reaction evidence="16">
        <text>(3Z)-dodecenoyl-CoA = (2E)-dodecenoyl-CoA</text>
        <dbReference type="Rhea" id="RHEA:23716"/>
        <dbReference type="ChEBI" id="CHEBI:57330"/>
        <dbReference type="ChEBI" id="CHEBI:58543"/>
        <dbReference type="EC" id="5.3.3.8"/>
    </reaction>
    <physiologicalReaction direction="left-to-right" evidence="16">
        <dbReference type="Rhea" id="RHEA:23717"/>
    </physiologicalReaction>
</comment>
<evidence type="ECO:0000256" key="15">
    <source>
        <dbReference type="ARBA" id="ARBA00051293"/>
    </source>
</evidence>
<evidence type="ECO:0000256" key="14">
    <source>
        <dbReference type="ARBA" id="ARBA00050938"/>
    </source>
</evidence>
<evidence type="ECO:0000256" key="17">
    <source>
        <dbReference type="ARBA" id="ARBA00052542"/>
    </source>
</evidence>
<keyword evidence="9" id="KW-0443">Lipid metabolism</keyword>
<dbReference type="InterPro" id="IPR001753">
    <property type="entry name" value="Enoyl-CoA_hydra/iso"/>
</dbReference>
<comment type="catalytic activity">
    <reaction evidence="12">
        <text>a (3E)-enoyl-CoA = a 4-saturated (2E)-enoyl-CoA</text>
        <dbReference type="Rhea" id="RHEA:45228"/>
        <dbReference type="ChEBI" id="CHEBI:58521"/>
        <dbReference type="ChEBI" id="CHEBI:85097"/>
        <dbReference type="EC" id="5.3.3.8"/>
    </reaction>
    <physiologicalReaction direction="left-to-right" evidence="12">
        <dbReference type="Rhea" id="RHEA:45229"/>
    </physiologicalReaction>
</comment>
<dbReference type="Proteomes" id="UP000233100">
    <property type="component" value="Chromosome 20"/>
</dbReference>
<comment type="similarity">
    <text evidence="3 24">Belongs to the enoyl-CoA hydratase/isomerase family.</text>
</comment>
<dbReference type="GO" id="GO:0005759">
    <property type="term" value="C:mitochondrial matrix"/>
    <property type="evidence" value="ECO:0007669"/>
    <property type="project" value="UniProtKB-SubCell"/>
</dbReference>
<feature type="compositionally biased region" description="Gly residues" evidence="25">
    <location>
        <begin position="1"/>
        <end position="17"/>
    </location>
</feature>
<comment type="function">
    <text evidence="18">Key enzyme of fatty acid beta-oxidation. Able to isomerize both 3-cis (3Z) and 3-trans (3E) double bonds into the 2-trans (2E) form in a range of enoyl-CoA species, with a preference for (3Z)-enoyl-CoAs over (3E)-enoyl-CoAs. The catalytic efficiency of this enzyme is not affected by the fatty acyl chain length.</text>
</comment>
<protein>
    <recommendedName>
        <fullName evidence="19">Enoyl-CoA delta isomerase 1, mitochondrial</fullName>
        <ecNumber evidence="5">5.3.3.8</ecNumber>
    </recommendedName>
    <alternativeName>
        <fullName evidence="23">3,2-trans-enoyl-CoA isomerase</fullName>
    </alternativeName>
    <alternativeName>
        <fullName evidence="20 21">Delta(3),Delta(2)-enoyl-CoA isomerase</fullName>
    </alternativeName>
    <alternativeName>
        <fullName evidence="22">Dodecenoyl-CoA isomerase</fullName>
    </alternativeName>
</protein>
<comment type="catalytic activity">
    <reaction evidence="14">
        <text>(3Z)-decenoyl-CoA = (2E)-decenoyl-CoA</text>
        <dbReference type="Rhea" id="RHEA:77195"/>
        <dbReference type="ChEBI" id="CHEBI:61406"/>
        <dbReference type="ChEBI" id="CHEBI:195601"/>
    </reaction>
    <physiologicalReaction direction="left-to-right" evidence="14">
        <dbReference type="Rhea" id="RHEA:77196"/>
    </physiologicalReaction>
</comment>
<accession>A0A2K5TTI7</accession>
<comment type="catalytic activity">
    <reaction evidence="17">
        <text>(3Z)-octenoyl-CoA = (2E)-octenoyl-CoA</text>
        <dbReference type="Rhea" id="RHEA:46044"/>
        <dbReference type="ChEBI" id="CHEBI:62242"/>
        <dbReference type="ChEBI" id="CHEBI:85640"/>
    </reaction>
    <physiologicalReaction direction="left-to-right" evidence="17">
        <dbReference type="Rhea" id="RHEA:46045"/>
    </physiologicalReaction>
</comment>
<dbReference type="InterPro" id="IPR029045">
    <property type="entry name" value="ClpP/crotonase-like_dom_sf"/>
</dbReference>
<gene>
    <name evidence="26" type="primary">ECI1</name>
</gene>
<comment type="catalytic activity">
    <reaction evidence="13">
        <text>(3Z)-hexenoyl-CoA = (2E)-hexenoyl-CoA</text>
        <dbReference type="Rhea" id="RHEA:45748"/>
        <dbReference type="ChEBI" id="CHEBI:62077"/>
        <dbReference type="ChEBI" id="CHEBI:85415"/>
    </reaction>
    <physiologicalReaction direction="left-to-right" evidence="13">
        <dbReference type="Rhea" id="RHEA:45749"/>
    </physiologicalReaction>
</comment>
<keyword evidence="11" id="KW-0413">Isomerase</keyword>
<evidence type="ECO:0000256" key="4">
    <source>
        <dbReference type="ARBA" id="ARBA00011233"/>
    </source>
</evidence>
<evidence type="ECO:0000256" key="18">
    <source>
        <dbReference type="ARBA" id="ARBA00056147"/>
    </source>
</evidence>
<evidence type="ECO:0000256" key="3">
    <source>
        <dbReference type="ARBA" id="ARBA00005254"/>
    </source>
</evidence>
<sequence>MNPAGGGRLLRPVGGGVDRPLGTGRGLLLREDSAPSPGDKLPRDLHQARSGQDGAGGCCASPGERFAPRGCETRGGQGSGPGPGQGSGLGTNGLLRAAFAGARLPGVALGLTERVDGWGDGARRFGSQRVLVEPDAGAGVAVMKLKNPPVNTLSLEFLTELVICLEKLENDKSFRGVVLTSDCPGVFSAGLDLTEMCGKSPAHYAEYWKAVQELWLQFYQSNLVLVSAINGACPAGGCLMTLTCDYRVLADNPRYCIGLNETQLGIVAPFWFKDTLENVIGHRAAERALQLGLLFPPAEALQVGIVDQVVPEEQVQSTALSAIAQWMTIPDHARQLTKAMMRKATASRLITQRDADVQNFVSFISKDSIQKSLQLYLERLKEKKG</sequence>
<evidence type="ECO:0000256" key="23">
    <source>
        <dbReference type="ARBA" id="ARBA00083575"/>
    </source>
</evidence>
<evidence type="ECO:0000256" key="16">
    <source>
        <dbReference type="ARBA" id="ARBA00052376"/>
    </source>
</evidence>
<comment type="pathway">
    <text evidence="2">Lipid metabolism; fatty acid beta-oxidation.</text>
</comment>
<evidence type="ECO:0000256" key="13">
    <source>
        <dbReference type="ARBA" id="ARBA00036336"/>
    </source>
</evidence>
<evidence type="ECO:0000256" key="25">
    <source>
        <dbReference type="SAM" id="MobiDB-lite"/>
    </source>
</evidence>